<evidence type="ECO:0000313" key="11">
    <source>
        <dbReference type="Proteomes" id="UP001597106"/>
    </source>
</evidence>
<accession>A0ABW3GJ48</accession>
<dbReference type="InterPro" id="IPR020058">
    <property type="entry name" value="Glu/Gln-tRNA-synth_Ib_cat-dom"/>
</dbReference>
<evidence type="ECO:0000256" key="7">
    <source>
        <dbReference type="HAMAP-Rule" id="MF_01428"/>
    </source>
</evidence>
<evidence type="ECO:0000256" key="3">
    <source>
        <dbReference type="ARBA" id="ARBA00022741"/>
    </source>
</evidence>
<dbReference type="Proteomes" id="UP001597106">
    <property type="component" value="Unassembled WGS sequence"/>
</dbReference>
<dbReference type="RefSeq" id="WP_379077165.1">
    <property type="nucleotide sequence ID" value="NZ_JBHTJW010000003.1"/>
</dbReference>
<feature type="binding site" evidence="7">
    <location>
        <begin position="5"/>
        <end position="9"/>
    </location>
    <ligand>
        <name>L-glutamate</name>
        <dbReference type="ChEBI" id="CHEBI:29985"/>
    </ligand>
</feature>
<dbReference type="PRINTS" id="PR00987">
    <property type="entry name" value="TRNASYNTHGLU"/>
</dbReference>
<evidence type="ECO:0000313" key="10">
    <source>
        <dbReference type="EMBL" id="MFD0930550.1"/>
    </source>
</evidence>
<dbReference type="PANTHER" id="PTHR43311">
    <property type="entry name" value="GLUTAMATE--TRNA LIGASE"/>
    <property type="match status" value="1"/>
</dbReference>
<dbReference type="EMBL" id="JBHTJW010000003">
    <property type="protein sequence ID" value="MFD0930550.1"/>
    <property type="molecule type" value="Genomic_DNA"/>
</dbReference>
<evidence type="ECO:0000256" key="5">
    <source>
        <dbReference type="ARBA" id="ARBA00022840"/>
    </source>
</evidence>
<dbReference type="NCBIfam" id="TIGR03838">
    <property type="entry name" value="queuosine_YadB"/>
    <property type="match status" value="1"/>
</dbReference>
<dbReference type="NCBIfam" id="NF004314">
    <property type="entry name" value="PRK05710.1-3"/>
    <property type="match status" value="1"/>
</dbReference>
<protein>
    <recommendedName>
        <fullName evidence="7">Glutamyl-Q tRNA(Asp) synthetase</fullName>
        <shortName evidence="7">Glu-Q-RSs</shortName>
        <ecNumber evidence="7">6.1.1.-</ecNumber>
    </recommendedName>
</protein>
<feature type="binding site" evidence="7">
    <location>
        <position position="41"/>
    </location>
    <ligand>
        <name>L-glutamate</name>
        <dbReference type="ChEBI" id="CHEBI:29985"/>
    </ligand>
</feature>
<dbReference type="InterPro" id="IPR000924">
    <property type="entry name" value="Glu/Gln-tRNA-synth"/>
</dbReference>
<dbReference type="PANTHER" id="PTHR43311:SF1">
    <property type="entry name" value="GLUTAMYL-Q TRNA(ASP) SYNTHETASE"/>
    <property type="match status" value="1"/>
</dbReference>
<feature type="binding site" evidence="7">
    <location>
        <position position="99"/>
    </location>
    <ligand>
        <name>Zn(2+)</name>
        <dbReference type="ChEBI" id="CHEBI:29105"/>
    </ligand>
</feature>
<keyword evidence="3 7" id="KW-0547">Nucleotide-binding</keyword>
<feature type="binding site" evidence="7">
    <location>
        <position position="97"/>
    </location>
    <ligand>
        <name>Zn(2+)</name>
        <dbReference type="ChEBI" id="CHEBI:29105"/>
    </ligand>
</feature>
<evidence type="ECO:0000256" key="6">
    <source>
        <dbReference type="ARBA" id="ARBA00023146"/>
    </source>
</evidence>
<proteinExistence type="inferred from homology"/>
<dbReference type="InterPro" id="IPR049940">
    <property type="entry name" value="GluQ/Sye"/>
</dbReference>
<sequence>MVVGRFAPSPTGPLHFGSLVAAVASYCDAKSQGGRWLLRIEDVDTTRRVAGASADMIRTLQHYGFVWDEKIVYQSERTEHYEQALAQLRHRGLAYPCTCSRKEIADSSTQLGIEGAIYPGTCLQHPIKPDTPAAWRLKTPAINIGFADRVVGWQQHAMARDIGDFVIKRADGLFSYQLAVVVDDALQGVTHVVRGADLLQSTTRQIYLQQCLGYATPAYAHIPLVLNDQGQKLSKQTLATALPLDNILATLVAAFNFLPYLPQPVPNFSNLPALWQWAMAHWQLGQLASD</sequence>
<comment type="function">
    <text evidence="7">Catalyzes the tRNA-independent activation of glutamate in presence of ATP and the subsequent transfer of glutamate onto a tRNA(Asp). Glutamate is transferred on the 2-amino-5-(4,5-dihydroxy-2-cyclopenten-1-yl) moiety of the queuosine in the wobble position of the QUC anticodon.</text>
</comment>
<evidence type="ECO:0000256" key="2">
    <source>
        <dbReference type="ARBA" id="ARBA00022723"/>
    </source>
</evidence>
<comment type="similarity">
    <text evidence="7">Belongs to the class-I aminoacyl-tRNA synthetase family. GluQ subfamily.</text>
</comment>
<feature type="binding site" evidence="7">
    <location>
        <position position="176"/>
    </location>
    <ligand>
        <name>L-glutamate</name>
        <dbReference type="ChEBI" id="CHEBI:29985"/>
    </ligand>
</feature>
<comment type="caution">
    <text evidence="10">The sequence shown here is derived from an EMBL/GenBank/DDBJ whole genome shotgun (WGS) entry which is preliminary data.</text>
</comment>
<evidence type="ECO:0000256" key="4">
    <source>
        <dbReference type="ARBA" id="ARBA00022833"/>
    </source>
</evidence>
<comment type="cofactor">
    <cofactor evidence="7">
        <name>Zn(2+)</name>
        <dbReference type="ChEBI" id="CHEBI:29105"/>
    </cofactor>
    <text evidence="7">Binds 1 zinc ion per subunit.</text>
</comment>
<dbReference type="HAMAP" id="MF_01428">
    <property type="entry name" value="Glu_Q_tRNA_synth"/>
    <property type="match status" value="1"/>
</dbReference>
<feature type="domain" description="Glutamyl/glutaminyl-tRNA synthetase class Ib catalytic" evidence="9">
    <location>
        <begin position="2"/>
        <end position="240"/>
    </location>
</feature>
<dbReference type="InterPro" id="IPR022380">
    <property type="entry name" value="Glu-Q_tRNA(Asp)_Synthase"/>
</dbReference>
<reference evidence="11" key="1">
    <citation type="journal article" date="2019" name="Int. J. Syst. Evol. Microbiol.">
        <title>The Global Catalogue of Microorganisms (GCM) 10K type strain sequencing project: providing services to taxonomists for standard genome sequencing and annotation.</title>
        <authorList>
            <consortium name="The Broad Institute Genomics Platform"/>
            <consortium name="The Broad Institute Genome Sequencing Center for Infectious Disease"/>
            <person name="Wu L."/>
            <person name="Ma J."/>
        </authorList>
    </citation>
    <scope>NUCLEOTIDE SEQUENCE [LARGE SCALE GENOMIC DNA]</scope>
    <source>
        <strain evidence="11">CCUG 59685</strain>
    </source>
</reference>
<keyword evidence="6 7" id="KW-0030">Aminoacyl-tRNA synthetase</keyword>
<gene>
    <name evidence="10" type="primary">gluQRS</name>
    <name evidence="7" type="synonym">gluQ</name>
    <name evidence="10" type="ORF">ACFQ1T_12260</name>
</gene>
<dbReference type="Gene3D" id="3.40.50.620">
    <property type="entry name" value="HUPs"/>
    <property type="match status" value="1"/>
</dbReference>
<dbReference type="SUPFAM" id="SSF52374">
    <property type="entry name" value="Nucleotidylyl transferase"/>
    <property type="match status" value="1"/>
</dbReference>
<evidence type="ECO:0000256" key="1">
    <source>
        <dbReference type="ARBA" id="ARBA00022598"/>
    </source>
</evidence>
<feature type="binding site" evidence="7">
    <location>
        <position position="118"/>
    </location>
    <ligand>
        <name>Zn(2+)</name>
        <dbReference type="ChEBI" id="CHEBI:29105"/>
    </ligand>
</feature>
<evidence type="ECO:0000259" key="9">
    <source>
        <dbReference type="Pfam" id="PF00749"/>
    </source>
</evidence>
<dbReference type="Pfam" id="PF00749">
    <property type="entry name" value="tRNA-synt_1c"/>
    <property type="match status" value="1"/>
</dbReference>
<feature type="binding site" evidence="7">
    <location>
        <position position="122"/>
    </location>
    <ligand>
        <name>Zn(2+)</name>
        <dbReference type="ChEBI" id="CHEBI:29105"/>
    </ligand>
</feature>
<keyword evidence="8" id="KW-0648">Protein biosynthesis</keyword>
<keyword evidence="11" id="KW-1185">Reference proteome</keyword>
<feature type="short sequence motif" description="'KMSKS' region" evidence="7">
    <location>
        <begin position="232"/>
        <end position="236"/>
    </location>
</feature>
<dbReference type="InterPro" id="IPR014729">
    <property type="entry name" value="Rossmann-like_a/b/a_fold"/>
</dbReference>
<dbReference type="GO" id="GO:0016874">
    <property type="term" value="F:ligase activity"/>
    <property type="evidence" value="ECO:0007669"/>
    <property type="project" value="UniProtKB-KW"/>
</dbReference>
<feature type="binding site" evidence="7">
    <location>
        <position position="194"/>
    </location>
    <ligand>
        <name>L-glutamate</name>
        <dbReference type="ChEBI" id="CHEBI:29985"/>
    </ligand>
</feature>
<name>A0ABW3GJ48_9PROT</name>
<keyword evidence="1 7" id="KW-0436">Ligase</keyword>
<keyword evidence="4 7" id="KW-0862">Zinc</keyword>
<feature type="binding site" evidence="7">
    <location>
        <position position="235"/>
    </location>
    <ligand>
        <name>ATP</name>
        <dbReference type="ChEBI" id="CHEBI:30616"/>
    </ligand>
</feature>
<keyword evidence="5 7" id="KW-0067">ATP-binding</keyword>
<keyword evidence="2 7" id="KW-0479">Metal-binding</keyword>
<dbReference type="EC" id="6.1.1.-" evidence="7"/>
<organism evidence="10 11">
    <name type="scientific">Methylophilus glucosoxydans</name>
    <dbReference type="NCBI Taxonomy" id="752553"/>
    <lineage>
        <taxon>Bacteria</taxon>
        <taxon>Pseudomonadati</taxon>
        <taxon>Pseudomonadota</taxon>
        <taxon>Betaproteobacteria</taxon>
        <taxon>Nitrosomonadales</taxon>
        <taxon>Methylophilaceae</taxon>
        <taxon>Methylophilus</taxon>
    </lineage>
</organism>
<evidence type="ECO:0000256" key="8">
    <source>
        <dbReference type="RuleBase" id="RU363037"/>
    </source>
</evidence>
<dbReference type="NCBIfam" id="NF004315">
    <property type="entry name" value="PRK05710.1-4"/>
    <property type="match status" value="1"/>
</dbReference>
<feature type="short sequence motif" description="'HIGH' region" evidence="7">
    <location>
        <begin position="8"/>
        <end position="18"/>
    </location>
</feature>